<feature type="transmembrane region" description="Helical" evidence="1">
    <location>
        <begin position="68"/>
        <end position="91"/>
    </location>
</feature>
<feature type="transmembrane region" description="Helical" evidence="1">
    <location>
        <begin position="184"/>
        <end position="203"/>
    </location>
</feature>
<keyword evidence="1" id="KW-1133">Transmembrane helix</keyword>
<evidence type="ECO:0000313" key="4">
    <source>
        <dbReference type="Proteomes" id="UP000290189"/>
    </source>
</evidence>
<evidence type="ECO:0000256" key="1">
    <source>
        <dbReference type="SAM" id="Phobius"/>
    </source>
</evidence>
<dbReference type="EMBL" id="OVEO01000001">
    <property type="protein sequence ID" value="SPQ93696.1"/>
    <property type="molecule type" value="Genomic_DNA"/>
</dbReference>
<evidence type="ECO:0000313" key="3">
    <source>
        <dbReference type="EMBL" id="SPQ93696.1"/>
    </source>
</evidence>
<feature type="transmembrane region" description="Helical" evidence="1">
    <location>
        <begin position="103"/>
        <end position="128"/>
    </location>
</feature>
<dbReference type="AlphaFoldDB" id="A0A3P3Y0I5"/>
<protein>
    <recommendedName>
        <fullName evidence="2">RGS domain-containing protein</fullName>
    </recommendedName>
</protein>
<gene>
    <name evidence="3" type="ORF">PLBR_LOCUS911</name>
</gene>
<feature type="transmembrane region" description="Helical" evidence="1">
    <location>
        <begin position="215"/>
        <end position="239"/>
    </location>
</feature>
<keyword evidence="1" id="KW-0472">Membrane</keyword>
<dbReference type="SUPFAM" id="SSF48097">
    <property type="entry name" value="Regulator of G-protein signaling, RGS"/>
    <property type="match status" value="1"/>
</dbReference>
<dbReference type="InterPro" id="IPR044926">
    <property type="entry name" value="RGS_subdomain_2"/>
</dbReference>
<dbReference type="Pfam" id="PF00615">
    <property type="entry name" value="RGS"/>
    <property type="match status" value="1"/>
</dbReference>
<feature type="transmembrane region" description="Helical" evidence="1">
    <location>
        <begin position="245"/>
        <end position="267"/>
    </location>
</feature>
<dbReference type="PANTHER" id="PTHR10845:SF192">
    <property type="entry name" value="DOUBLE HIT, ISOFORM B"/>
    <property type="match status" value="1"/>
</dbReference>
<organism evidence="3 4">
    <name type="scientific">Plasmodiophora brassicae</name>
    <name type="common">Clubroot disease agent</name>
    <dbReference type="NCBI Taxonomy" id="37360"/>
    <lineage>
        <taxon>Eukaryota</taxon>
        <taxon>Sar</taxon>
        <taxon>Rhizaria</taxon>
        <taxon>Endomyxa</taxon>
        <taxon>Phytomyxea</taxon>
        <taxon>Plasmodiophorida</taxon>
        <taxon>Plasmodiophoridae</taxon>
        <taxon>Plasmodiophora</taxon>
    </lineage>
</organism>
<feature type="domain" description="RGS" evidence="2">
    <location>
        <begin position="308"/>
        <end position="455"/>
    </location>
</feature>
<keyword evidence="3" id="KW-0496">Mitochondrion</keyword>
<dbReference type="PROSITE" id="PS50132">
    <property type="entry name" value="RGS"/>
    <property type="match status" value="1"/>
</dbReference>
<geneLocation type="mitochondrion" evidence="3"/>
<evidence type="ECO:0000259" key="2">
    <source>
        <dbReference type="PROSITE" id="PS50132"/>
    </source>
</evidence>
<dbReference type="PANTHER" id="PTHR10845">
    <property type="entry name" value="REGULATOR OF G PROTEIN SIGNALING"/>
    <property type="match status" value="1"/>
</dbReference>
<name>A0A3P3Y0I5_PLABS</name>
<keyword evidence="1" id="KW-0812">Transmembrane</keyword>
<sequence length="459" mass="51958">MAVPGRYAGWVYCATLAVGWRQYALMATDEAAATAVKVFMGLYAVQELVSIIMVIRRRNLQPLKFRDAILLTVTDLSFFGFVQGNVVSTLVTLDCFTNNMITIPWIISMPALVGRLWKLLALSMATSARVAGQFDHYILRHSWMYSSRTIWVGIALTTVVLTTIRMSMLMPINCYEPSNIRDPIYLAVWISTIAYLAYSLRATRDAFKVMAEFKALLVMLTIGFLLVAPDLAFTSFSAAVNPHKYFQFVILFAGMSWNAISTLYPTYLTYKYHQMQDTESATALDDKLTSVTTTMSTATQPRLAVEAPLKAVLTHPIGYERFKEFLRTEFSVENLLCWSAVTAVIKDCQKRVVTMDEFDQKFKDIYDLYIAPGSPNEVNIAHSTKVRLAGFLDSSRRTPQKISVVPGEDIDIFEDDGVDSSKVAALRELQREIFKLMENDSFNRFKHSKKFARFIAMEQ</sequence>
<feature type="transmembrane region" description="Helical" evidence="1">
    <location>
        <begin position="38"/>
        <end position="56"/>
    </location>
</feature>
<reference evidence="3 4" key="1">
    <citation type="submission" date="2018-03" db="EMBL/GenBank/DDBJ databases">
        <authorList>
            <person name="Fogelqvist J."/>
        </authorList>
    </citation>
    <scope>NUCLEOTIDE SEQUENCE [LARGE SCALE GENOMIC DNA]</scope>
</reference>
<accession>A0A3P3Y0I5</accession>
<dbReference type="InterPro" id="IPR016137">
    <property type="entry name" value="RGS"/>
</dbReference>
<dbReference type="PRINTS" id="PR01301">
    <property type="entry name" value="RGSPROTEIN"/>
</dbReference>
<dbReference type="SMART" id="SM00315">
    <property type="entry name" value="RGS"/>
    <property type="match status" value="1"/>
</dbReference>
<dbReference type="Proteomes" id="UP000290189">
    <property type="component" value="Unassembled WGS sequence"/>
</dbReference>
<dbReference type="InterPro" id="IPR036305">
    <property type="entry name" value="RGS_sf"/>
</dbReference>
<feature type="transmembrane region" description="Helical" evidence="1">
    <location>
        <begin position="7"/>
        <end position="26"/>
    </location>
</feature>
<dbReference type="Gene3D" id="1.10.167.10">
    <property type="entry name" value="Regulator of G-protein Signalling 4, domain 2"/>
    <property type="match status" value="1"/>
</dbReference>
<feature type="transmembrane region" description="Helical" evidence="1">
    <location>
        <begin position="149"/>
        <end position="172"/>
    </location>
</feature>
<dbReference type="CDD" id="cd07440">
    <property type="entry name" value="RGS"/>
    <property type="match status" value="1"/>
</dbReference>
<proteinExistence type="predicted"/>